<dbReference type="EMBL" id="CAJVAX010000009">
    <property type="protein sequence ID" value="CAG7623727.1"/>
    <property type="molecule type" value="Genomic_DNA"/>
</dbReference>
<evidence type="ECO:0000313" key="3">
    <source>
        <dbReference type="Proteomes" id="UP001153328"/>
    </source>
</evidence>
<accession>A0A9W4E328</accession>
<comment type="caution">
    <text evidence="2">The sequence shown here is derived from an EMBL/GenBank/DDBJ whole genome shotgun (WGS) entry which is preliminary data.</text>
</comment>
<feature type="region of interest" description="Disordered" evidence="1">
    <location>
        <begin position="1"/>
        <end position="95"/>
    </location>
</feature>
<evidence type="ECO:0000256" key="1">
    <source>
        <dbReference type="SAM" id="MobiDB-lite"/>
    </source>
</evidence>
<name>A0A9W4E328_9ACTN</name>
<keyword evidence="3" id="KW-1185">Reference proteome</keyword>
<evidence type="ECO:0000313" key="2">
    <source>
        <dbReference type="EMBL" id="CAG7623727.1"/>
    </source>
</evidence>
<feature type="compositionally biased region" description="Basic residues" evidence="1">
    <location>
        <begin position="150"/>
        <end position="159"/>
    </location>
</feature>
<feature type="compositionally biased region" description="Low complexity" evidence="1">
    <location>
        <begin position="133"/>
        <end position="142"/>
    </location>
</feature>
<feature type="compositionally biased region" description="Polar residues" evidence="1">
    <location>
        <begin position="38"/>
        <end position="51"/>
    </location>
</feature>
<feature type="compositionally biased region" description="Basic residues" evidence="1">
    <location>
        <begin position="121"/>
        <end position="132"/>
    </location>
</feature>
<gene>
    <name evidence="2" type="ORF">SBRY_170003</name>
</gene>
<sequence>MSRCPRTPRGTCCPGPPQPRSSARRRTPSRRTSAPRSWNATRGWTSPSGSWRASRPRPHASPAPPRAGRCVRTWPAGWPATRWTPPPETSARPGAPFPVIVPARDAAGAAGWCVSSCSRTSPRRTVGKRRGPRAGPAAAVPGGRDDQRARRPGRRNHRHLGPEPDRLPDPAHPTVPFHITDGSGLRSLEHDLLPPRSRTYWISRNDGIELPAPTFTPPATWWRRLLGR</sequence>
<dbReference type="AlphaFoldDB" id="A0A9W4E328"/>
<dbReference type="Proteomes" id="UP001153328">
    <property type="component" value="Unassembled WGS sequence"/>
</dbReference>
<reference evidence="2" key="1">
    <citation type="submission" date="2021-06" db="EMBL/GenBank/DDBJ databases">
        <authorList>
            <person name="Arsene-Ploetze F."/>
        </authorList>
    </citation>
    <scope>NUCLEOTIDE SEQUENCE</scope>
    <source>
        <strain evidence="2">SBRY1</strain>
    </source>
</reference>
<feature type="region of interest" description="Disordered" evidence="1">
    <location>
        <begin position="113"/>
        <end position="190"/>
    </location>
</feature>
<feature type="compositionally biased region" description="Basic and acidic residues" evidence="1">
    <location>
        <begin position="160"/>
        <end position="169"/>
    </location>
</feature>
<protein>
    <submittedName>
        <fullName evidence="2">Uncharacterized protein</fullName>
    </submittedName>
</protein>
<proteinExistence type="predicted"/>
<organism evidence="2 3">
    <name type="scientific">Actinacidiphila bryophytorum</name>
    <dbReference type="NCBI Taxonomy" id="1436133"/>
    <lineage>
        <taxon>Bacteria</taxon>
        <taxon>Bacillati</taxon>
        <taxon>Actinomycetota</taxon>
        <taxon>Actinomycetes</taxon>
        <taxon>Kitasatosporales</taxon>
        <taxon>Streptomycetaceae</taxon>
        <taxon>Actinacidiphila</taxon>
    </lineage>
</organism>